<comment type="caution">
    <text evidence="12">The sequence shown here is derived from an EMBL/GenBank/DDBJ whole genome shotgun (WGS) entry which is preliminary data.</text>
</comment>
<name>A0AAN9HTS3_CROPI</name>
<organism evidence="12 13">
    <name type="scientific">Crotalaria pallida</name>
    <name type="common">Smooth rattlebox</name>
    <name type="synonym">Crotalaria striata</name>
    <dbReference type="NCBI Taxonomy" id="3830"/>
    <lineage>
        <taxon>Eukaryota</taxon>
        <taxon>Viridiplantae</taxon>
        <taxon>Streptophyta</taxon>
        <taxon>Embryophyta</taxon>
        <taxon>Tracheophyta</taxon>
        <taxon>Spermatophyta</taxon>
        <taxon>Magnoliopsida</taxon>
        <taxon>eudicotyledons</taxon>
        <taxon>Gunneridae</taxon>
        <taxon>Pentapetalae</taxon>
        <taxon>rosids</taxon>
        <taxon>fabids</taxon>
        <taxon>Fabales</taxon>
        <taxon>Fabaceae</taxon>
        <taxon>Papilionoideae</taxon>
        <taxon>50 kb inversion clade</taxon>
        <taxon>genistoids sensu lato</taxon>
        <taxon>core genistoids</taxon>
        <taxon>Crotalarieae</taxon>
        <taxon>Crotalaria</taxon>
    </lineage>
</organism>
<proteinExistence type="predicted"/>
<evidence type="ECO:0000256" key="5">
    <source>
        <dbReference type="ARBA" id="ARBA00022679"/>
    </source>
</evidence>
<keyword evidence="13" id="KW-1185">Reference proteome</keyword>
<dbReference type="Pfam" id="PF23113">
    <property type="entry name" value="MARCHF6_C"/>
    <property type="match status" value="1"/>
</dbReference>
<evidence type="ECO:0000256" key="9">
    <source>
        <dbReference type="ARBA" id="ARBA00023136"/>
    </source>
</evidence>
<keyword evidence="6 10" id="KW-0812">Transmembrane</keyword>
<keyword evidence="8 10" id="KW-1133">Transmembrane helix</keyword>
<evidence type="ECO:0000313" key="13">
    <source>
        <dbReference type="Proteomes" id="UP001372338"/>
    </source>
</evidence>
<dbReference type="GO" id="GO:0061630">
    <property type="term" value="F:ubiquitin protein ligase activity"/>
    <property type="evidence" value="ECO:0007669"/>
    <property type="project" value="UniProtKB-EC"/>
</dbReference>
<keyword evidence="9 10" id="KW-0472">Membrane</keyword>
<comment type="catalytic activity">
    <reaction evidence="1">
        <text>S-ubiquitinyl-[E2 ubiquitin-conjugating enzyme]-L-cysteine + [acceptor protein]-L-lysine = [E2 ubiquitin-conjugating enzyme]-L-cysteine + N(6)-ubiquitinyl-[acceptor protein]-L-lysine.</text>
        <dbReference type="EC" id="2.3.2.27"/>
    </reaction>
</comment>
<evidence type="ECO:0000256" key="1">
    <source>
        <dbReference type="ARBA" id="ARBA00000900"/>
    </source>
</evidence>
<dbReference type="AlphaFoldDB" id="A0AAN9HTS3"/>
<evidence type="ECO:0000256" key="4">
    <source>
        <dbReference type="ARBA" id="ARBA00012483"/>
    </source>
</evidence>
<comment type="pathway">
    <text evidence="3">Protein modification; protein ubiquitination.</text>
</comment>
<dbReference type="GO" id="GO:0036503">
    <property type="term" value="P:ERAD pathway"/>
    <property type="evidence" value="ECO:0007669"/>
    <property type="project" value="TreeGrafter"/>
</dbReference>
<accession>A0AAN9HTS3</accession>
<protein>
    <recommendedName>
        <fullName evidence="4">RING-type E3 ubiquitin transferase</fullName>
        <ecNumber evidence="4">2.3.2.27</ecNumber>
    </recommendedName>
</protein>
<dbReference type="GO" id="GO:0005789">
    <property type="term" value="C:endoplasmic reticulum membrane"/>
    <property type="evidence" value="ECO:0007669"/>
    <property type="project" value="TreeGrafter"/>
</dbReference>
<dbReference type="EC" id="2.3.2.27" evidence="4"/>
<feature type="transmembrane region" description="Helical" evidence="10">
    <location>
        <begin position="29"/>
        <end position="48"/>
    </location>
</feature>
<keyword evidence="5" id="KW-0808">Transferase</keyword>
<dbReference type="Proteomes" id="UP001372338">
    <property type="component" value="Unassembled WGS sequence"/>
</dbReference>
<feature type="domain" description="E3 ubiquitin-protein ligase MARCHF6-like C-terminal" evidence="11">
    <location>
        <begin position="16"/>
        <end position="84"/>
    </location>
</feature>
<gene>
    <name evidence="12" type="ORF">RIF29_32946</name>
</gene>
<evidence type="ECO:0000313" key="12">
    <source>
        <dbReference type="EMBL" id="KAK7250478.1"/>
    </source>
</evidence>
<dbReference type="EMBL" id="JAYWIO010000007">
    <property type="protein sequence ID" value="KAK7250478.1"/>
    <property type="molecule type" value="Genomic_DNA"/>
</dbReference>
<keyword evidence="7" id="KW-0833">Ubl conjugation pathway</keyword>
<evidence type="ECO:0000256" key="10">
    <source>
        <dbReference type="SAM" id="Phobius"/>
    </source>
</evidence>
<evidence type="ECO:0000256" key="8">
    <source>
        <dbReference type="ARBA" id="ARBA00022989"/>
    </source>
</evidence>
<comment type="subcellular location">
    <subcellularLocation>
        <location evidence="2">Membrane</location>
        <topology evidence="2">Multi-pass membrane protein</topology>
    </subcellularLocation>
</comment>
<sequence>MFWKTRKERALVLLGQKWCAIVVKSSAPFSIWIFVIPVLIGLFFKHLVIVPMRVVVNESPVILLYQDRSLSPIFLNIWNKLAVYSPIFPAVDPRDISPHAHKSSNPIVRVRSKDPNAQLLKGKDVCSQEPFSDIRRNLITHFDSASNTCNASSADMAKEDSLTDCALQADCSIPLDNCDPPHVLYNFLSTP</sequence>
<evidence type="ECO:0000256" key="3">
    <source>
        <dbReference type="ARBA" id="ARBA00004906"/>
    </source>
</evidence>
<evidence type="ECO:0000259" key="11">
    <source>
        <dbReference type="Pfam" id="PF23113"/>
    </source>
</evidence>
<reference evidence="12 13" key="1">
    <citation type="submission" date="2024-01" db="EMBL/GenBank/DDBJ databases">
        <title>The genomes of 5 underutilized Papilionoideae crops provide insights into root nodulation and disease resistanc.</title>
        <authorList>
            <person name="Yuan L."/>
        </authorList>
    </citation>
    <scope>NUCLEOTIDE SEQUENCE [LARGE SCALE GENOMIC DNA]</scope>
    <source>
        <strain evidence="12">ZHUSHIDOU_FW_LH</strain>
        <tissue evidence="12">Leaf</tissue>
    </source>
</reference>
<evidence type="ECO:0000256" key="6">
    <source>
        <dbReference type="ARBA" id="ARBA00022692"/>
    </source>
</evidence>
<dbReference type="InterPro" id="IPR056521">
    <property type="entry name" value="MARCHF6-like_C"/>
</dbReference>
<dbReference type="PANTHER" id="PTHR13145">
    <property type="entry name" value="SSM4 PROTEIN"/>
    <property type="match status" value="1"/>
</dbReference>
<evidence type="ECO:0000256" key="7">
    <source>
        <dbReference type="ARBA" id="ARBA00022786"/>
    </source>
</evidence>
<dbReference type="PANTHER" id="PTHR13145:SF0">
    <property type="entry name" value="E3 UBIQUITIN-PROTEIN LIGASE MARCHF6"/>
    <property type="match status" value="1"/>
</dbReference>
<evidence type="ECO:0000256" key="2">
    <source>
        <dbReference type="ARBA" id="ARBA00004141"/>
    </source>
</evidence>